<proteinExistence type="predicted"/>
<name>A0ABY3ZBG3_STRRM</name>
<reference evidence="1 2" key="1">
    <citation type="submission" date="2022-03" db="EMBL/GenBank/DDBJ databases">
        <title>Complete genome of Streptomyces rimosus ssp. rimosus R7 (=ATCC 10970).</title>
        <authorList>
            <person name="Beganovic S."/>
            <person name="Ruckert C."/>
            <person name="Busche T."/>
            <person name="Kalinowski J."/>
            <person name="Wittmann C."/>
        </authorList>
    </citation>
    <scope>NUCLEOTIDE SEQUENCE [LARGE SCALE GENOMIC DNA]</scope>
    <source>
        <strain evidence="1 2">R7</strain>
    </source>
</reference>
<sequence length="41" mass="4272">MPEPGIRVGMPGLRTRTAGLRQDVGSFADQAVTDSVPLSTS</sequence>
<evidence type="ECO:0000313" key="2">
    <source>
        <dbReference type="Proteomes" id="UP000829494"/>
    </source>
</evidence>
<gene>
    <name evidence="1" type="ORF">SRIMR7_36380</name>
</gene>
<dbReference type="EMBL" id="CP094298">
    <property type="protein sequence ID" value="UNZ07646.1"/>
    <property type="molecule type" value="Genomic_DNA"/>
</dbReference>
<protein>
    <submittedName>
        <fullName evidence="1">Uncharacterized protein</fullName>
    </submittedName>
</protein>
<keyword evidence="2" id="KW-1185">Reference proteome</keyword>
<organism evidence="1 2">
    <name type="scientific">Streptomyces rimosus subsp. rimosus</name>
    <dbReference type="NCBI Taxonomy" id="132474"/>
    <lineage>
        <taxon>Bacteria</taxon>
        <taxon>Bacillati</taxon>
        <taxon>Actinomycetota</taxon>
        <taxon>Actinomycetes</taxon>
        <taxon>Kitasatosporales</taxon>
        <taxon>Streptomycetaceae</taxon>
        <taxon>Streptomyces</taxon>
    </lineage>
</organism>
<accession>A0ABY3ZBG3</accession>
<dbReference type="Proteomes" id="UP000829494">
    <property type="component" value="Chromosome"/>
</dbReference>
<evidence type="ECO:0000313" key="1">
    <source>
        <dbReference type="EMBL" id="UNZ07646.1"/>
    </source>
</evidence>